<dbReference type="Proteomes" id="UP000270205">
    <property type="component" value="Unassembled WGS sequence"/>
</dbReference>
<accession>A0A7Z8YN48</accession>
<reference evidence="2 3" key="1">
    <citation type="submission" date="2018-11" db="EMBL/GenBank/DDBJ databases">
        <authorList>
            <consortium name="Pathogen Informatics"/>
        </authorList>
    </citation>
    <scope>NUCLEOTIDE SEQUENCE [LARGE SCALE GENOMIC DNA]</scope>
    <source>
        <strain evidence="2 3">NCTC12929</strain>
    </source>
</reference>
<dbReference type="Pfam" id="PF01381">
    <property type="entry name" value="HTH_3"/>
    <property type="match status" value="1"/>
</dbReference>
<dbReference type="RefSeq" id="WP_125151050.1">
    <property type="nucleotide sequence ID" value="NZ_UYIV01000001.1"/>
</dbReference>
<dbReference type="SMART" id="SM00530">
    <property type="entry name" value="HTH_XRE"/>
    <property type="match status" value="1"/>
</dbReference>
<dbReference type="Gene3D" id="1.10.260.40">
    <property type="entry name" value="lambda repressor-like DNA-binding domains"/>
    <property type="match status" value="1"/>
</dbReference>
<feature type="domain" description="HTH cro/C1-type" evidence="1">
    <location>
        <begin position="17"/>
        <end position="72"/>
    </location>
</feature>
<dbReference type="GO" id="GO:0003677">
    <property type="term" value="F:DNA binding"/>
    <property type="evidence" value="ECO:0007669"/>
    <property type="project" value="InterPro"/>
</dbReference>
<dbReference type="AlphaFoldDB" id="A0A7Z8YN48"/>
<dbReference type="InterPro" id="IPR010982">
    <property type="entry name" value="Lambda_DNA-bd_dom_sf"/>
</dbReference>
<dbReference type="EMBL" id="UYIV01000001">
    <property type="protein sequence ID" value="VDH03669.1"/>
    <property type="molecule type" value="Genomic_DNA"/>
</dbReference>
<dbReference type="PROSITE" id="PS50943">
    <property type="entry name" value="HTH_CROC1"/>
    <property type="match status" value="1"/>
</dbReference>
<dbReference type="InterPro" id="IPR001387">
    <property type="entry name" value="Cro/C1-type_HTH"/>
</dbReference>
<dbReference type="CDD" id="cd00093">
    <property type="entry name" value="HTH_XRE"/>
    <property type="match status" value="1"/>
</dbReference>
<organism evidence="2 3">
    <name type="scientific">Bergeyella zoohelcum</name>
    <dbReference type="NCBI Taxonomy" id="1015"/>
    <lineage>
        <taxon>Bacteria</taxon>
        <taxon>Pseudomonadati</taxon>
        <taxon>Bacteroidota</taxon>
        <taxon>Flavobacteriia</taxon>
        <taxon>Flavobacteriales</taxon>
        <taxon>Weeksellaceae</taxon>
        <taxon>Bergeyella</taxon>
    </lineage>
</organism>
<gene>
    <name evidence="2" type="ORF">NCTC12929_01046</name>
</gene>
<evidence type="ECO:0000259" key="1">
    <source>
        <dbReference type="PROSITE" id="PS50943"/>
    </source>
</evidence>
<comment type="caution">
    <text evidence="2">The sequence shown here is derived from an EMBL/GenBank/DDBJ whole genome shotgun (WGS) entry which is preliminary data.</text>
</comment>
<proteinExistence type="predicted"/>
<name>A0A7Z8YN48_9FLAO</name>
<dbReference type="SUPFAM" id="SSF47413">
    <property type="entry name" value="lambda repressor-like DNA-binding domains"/>
    <property type="match status" value="1"/>
</dbReference>
<protein>
    <submittedName>
        <fullName evidence="2">Helix-turn-helix domain</fullName>
    </submittedName>
</protein>
<evidence type="ECO:0000313" key="2">
    <source>
        <dbReference type="EMBL" id="VDH03669.1"/>
    </source>
</evidence>
<sequence>MKEIDISRLLTVIGQNLHTIRNARKETLQAVASEIGITHPIISKIENGRYDSLQLSLLVKLCNHYNISLQQVFSIEVANIFQLTQHNSDGSQKLIGQEIATGYERYIEQLVNENKYLKEQNTILLNKI</sequence>
<evidence type="ECO:0000313" key="3">
    <source>
        <dbReference type="Proteomes" id="UP000270205"/>
    </source>
</evidence>